<dbReference type="Pfam" id="PF14134">
    <property type="entry name" value="DUF4301"/>
    <property type="match status" value="1"/>
</dbReference>
<dbReference type="InterPro" id="IPR025393">
    <property type="entry name" value="DUF4301"/>
</dbReference>
<sequence>MNFNPDDLSHLNDHDQSVQKIEKDLQHFEKGFPNLEIVKPATLGDGILKLSTKEKKELIKAYKQSALQVLKFVPASGAASRMFRSLHQFLDEYPTTTFSFENFLKEEKFKDLKVFFDSIEHIAFYEDLILALKGRGVDFDELSRGTNAFELAKQMLTKEGFQMADLPKGLIPFHKYPQEKLSAFEEHFYEATNYAVKNGKAKLHFTISTNHIDRFKNKLKDFQPKIEEETGISFEVDFSFQHSSTDTICLDSNGEIFKDENNKILFRPAGHGALVDNLNQLDSDIIFIKNIDNVAHQDPALEAGQSSLEYKSVLAGLLIQLQNKAFSLLENLNKESVSEEVIQEAVTFLKNDLNIHVDFKNRDEIVHYLNRPIRVCGMVVNEGAPGGGPFWIKNEDDSISLQIIEKSQVDLTQQDQKEKLEASTHFNPVDIVCSLKNYKGEAFDLKQFVDVNKGFIAKKFVGGEAIKALELPGLWNGGMAFWNTVFVEVPAESFNPVKTVVDLLKPGHQPKTDV</sequence>
<dbReference type="InterPro" id="IPR029044">
    <property type="entry name" value="Nucleotide-diphossugar_trans"/>
</dbReference>
<evidence type="ECO:0000259" key="1">
    <source>
        <dbReference type="Pfam" id="PF14134"/>
    </source>
</evidence>
<comment type="caution">
    <text evidence="2">The sequence shown here is derived from an EMBL/GenBank/DDBJ whole genome shotgun (WGS) entry which is preliminary data.</text>
</comment>
<dbReference type="RefSeq" id="WP_224455642.1">
    <property type="nucleotide sequence ID" value="NZ_BAAAGG010000006.1"/>
</dbReference>
<gene>
    <name evidence="2" type="ORF">GCM10009433_19310</name>
</gene>
<accession>A0ABN1KAJ8</accession>
<feature type="domain" description="DUF4301" evidence="1">
    <location>
        <begin position="6"/>
        <end position="509"/>
    </location>
</feature>
<reference evidence="3" key="1">
    <citation type="journal article" date="2019" name="Int. J. Syst. Evol. Microbiol.">
        <title>The Global Catalogue of Microorganisms (GCM) 10K type strain sequencing project: providing services to taxonomists for standard genome sequencing and annotation.</title>
        <authorList>
            <consortium name="The Broad Institute Genomics Platform"/>
            <consortium name="The Broad Institute Genome Sequencing Center for Infectious Disease"/>
            <person name="Wu L."/>
            <person name="Ma J."/>
        </authorList>
    </citation>
    <scope>NUCLEOTIDE SEQUENCE [LARGE SCALE GENOMIC DNA]</scope>
    <source>
        <strain evidence="3">JCM 16231</strain>
    </source>
</reference>
<dbReference type="SUPFAM" id="SSF53448">
    <property type="entry name" value="Nucleotide-diphospho-sugar transferases"/>
    <property type="match status" value="1"/>
</dbReference>
<organism evidence="2 3">
    <name type="scientific">Psychroflexus lacisalsi</name>
    <dbReference type="NCBI Taxonomy" id="503928"/>
    <lineage>
        <taxon>Bacteria</taxon>
        <taxon>Pseudomonadati</taxon>
        <taxon>Bacteroidota</taxon>
        <taxon>Flavobacteriia</taxon>
        <taxon>Flavobacteriales</taxon>
        <taxon>Flavobacteriaceae</taxon>
        <taxon>Psychroflexus</taxon>
    </lineage>
</organism>
<evidence type="ECO:0000313" key="3">
    <source>
        <dbReference type="Proteomes" id="UP001500185"/>
    </source>
</evidence>
<dbReference type="EMBL" id="BAAAGG010000006">
    <property type="protein sequence ID" value="GAA0760302.1"/>
    <property type="molecule type" value="Genomic_DNA"/>
</dbReference>
<dbReference type="Proteomes" id="UP001500185">
    <property type="component" value="Unassembled WGS sequence"/>
</dbReference>
<evidence type="ECO:0000313" key="2">
    <source>
        <dbReference type="EMBL" id="GAA0760302.1"/>
    </source>
</evidence>
<protein>
    <recommendedName>
        <fullName evidence="1">DUF4301 domain-containing protein</fullName>
    </recommendedName>
</protein>
<proteinExistence type="predicted"/>
<name>A0ABN1KAJ8_9FLAO</name>
<keyword evidence="3" id="KW-1185">Reference proteome</keyword>